<gene>
    <name evidence="1" type="ORF">P167DRAFT_51135</name>
</gene>
<dbReference type="InParanoid" id="A0A3N4KVC1"/>
<dbReference type="Proteomes" id="UP000277580">
    <property type="component" value="Unassembled WGS sequence"/>
</dbReference>
<evidence type="ECO:0000313" key="1">
    <source>
        <dbReference type="EMBL" id="RPB14480.1"/>
    </source>
</evidence>
<name>A0A3N4KVC1_9PEZI</name>
<dbReference type="AlphaFoldDB" id="A0A3N4KVC1"/>
<reference evidence="1 2" key="1">
    <citation type="journal article" date="2018" name="Nat. Ecol. Evol.">
        <title>Pezizomycetes genomes reveal the molecular basis of ectomycorrhizal truffle lifestyle.</title>
        <authorList>
            <person name="Murat C."/>
            <person name="Payen T."/>
            <person name="Noel B."/>
            <person name="Kuo A."/>
            <person name="Morin E."/>
            <person name="Chen J."/>
            <person name="Kohler A."/>
            <person name="Krizsan K."/>
            <person name="Balestrini R."/>
            <person name="Da Silva C."/>
            <person name="Montanini B."/>
            <person name="Hainaut M."/>
            <person name="Levati E."/>
            <person name="Barry K.W."/>
            <person name="Belfiori B."/>
            <person name="Cichocki N."/>
            <person name="Clum A."/>
            <person name="Dockter R.B."/>
            <person name="Fauchery L."/>
            <person name="Guy J."/>
            <person name="Iotti M."/>
            <person name="Le Tacon F."/>
            <person name="Lindquist E.A."/>
            <person name="Lipzen A."/>
            <person name="Malagnac F."/>
            <person name="Mello A."/>
            <person name="Molinier V."/>
            <person name="Miyauchi S."/>
            <person name="Poulain J."/>
            <person name="Riccioni C."/>
            <person name="Rubini A."/>
            <person name="Sitrit Y."/>
            <person name="Splivallo R."/>
            <person name="Traeger S."/>
            <person name="Wang M."/>
            <person name="Zifcakova L."/>
            <person name="Wipf D."/>
            <person name="Zambonelli A."/>
            <person name="Paolocci F."/>
            <person name="Nowrousian M."/>
            <person name="Ottonello S."/>
            <person name="Baldrian P."/>
            <person name="Spatafora J.W."/>
            <person name="Henrissat B."/>
            <person name="Nagy L.G."/>
            <person name="Aury J.M."/>
            <person name="Wincker P."/>
            <person name="Grigoriev I.V."/>
            <person name="Bonfante P."/>
            <person name="Martin F.M."/>
        </authorList>
    </citation>
    <scope>NUCLEOTIDE SEQUENCE [LARGE SCALE GENOMIC DNA]</scope>
    <source>
        <strain evidence="1 2">CCBAS932</strain>
    </source>
</reference>
<protein>
    <submittedName>
        <fullName evidence="1">Uncharacterized protein</fullName>
    </submittedName>
</protein>
<accession>A0A3N4KVC1</accession>
<sequence>MRGRFTRLFCLRWKARRSRPKEAEREVTGSMFPVLVHACVNLAGNLSTAAGGRAVSSLFRPRQQPILSLVQSMQEAASPFLSPFLLFPTHNHYRPPFSSSLSSLYLYHHHIVGLTRQRLFSQRCSTASKPIQSFFYPSKGFPP</sequence>
<dbReference type="EMBL" id="ML119117">
    <property type="protein sequence ID" value="RPB14480.1"/>
    <property type="molecule type" value="Genomic_DNA"/>
</dbReference>
<keyword evidence="2" id="KW-1185">Reference proteome</keyword>
<evidence type="ECO:0000313" key="2">
    <source>
        <dbReference type="Proteomes" id="UP000277580"/>
    </source>
</evidence>
<organism evidence="1 2">
    <name type="scientific">Morchella conica CCBAS932</name>
    <dbReference type="NCBI Taxonomy" id="1392247"/>
    <lineage>
        <taxon>Eukaryota</taxon>
        <taxon>Fungi</taxon>
        <taxon>Dikarya</taxon>
        <taxon>Ascomycota</taxon>
        <taxon>Pezizomycotina</taxon>
        <taxon>Pezizomycetes</taxon>
        <taxon>Pezizales</taxon>
        <taxon>Morchellaceae</taxon>
        <taxon>Morchella</taxon>
    </lineage>
</organism>
<proteinExistence type="predicted"/>